<dbReference type="Proteomes" id="UP000228621">
    <property type="component" value="Unassembled WGS sequence"/>
</dbReference>
<keyword evidence="1" id="KW-0812">Transmembrane</keyword>
<feature type="transmembrane region" description="Helical" evidence="1">
    <location>
        <begin position="81"/>
        <end position="102"/>
    </location>
</feature>
<comment type="caution">
    <text evidence="2">The sequence shown here is derived from an EMBL/GenBank/DDBJ whole genome shotgun (WGS) entry which is preliminary data.</text>
</comment>
<sequence length="331" mass="38071">MDWNNLWFVGGAIFALISIFLVTVIVIKWNADSIKKKGVDYGTLLFSILFFPIGSIYLFYISRFDLSLEPSLDVWEKSASYFNNILNPILLLTTIILLYRTWRTSDTEFSKMYSVTASSQILERLDKICEKAINNLKAESLFFVDGEVLVMEECRAGHESGLKSFVETPLGSDYKNVAHFKSNFDDISIKLRENNPKMLNTILSYSVQTQGFDKGAGYNNASSFEDIDNGLKNHLRKNALFSSKRNRYFYTLIESIAAHCQELTEIDKKNNNETSYTRAGYRAVRLAFGDKLLMFLYCYFEKSIRNKPICNSESEKLISHHLEKLVRDLII</sequence>
<dbReference type="RefSeq" id="WP_099643353.1">
    <property type="nucleotide sequence ID" value="NZ_NKHF01000084.1"/>
</dbReference>
<keyword evidence="1" id="KW-1133">Transmembrane helix</keyword>
<reference evidence="3" key="1">
    <citation type="journal article" date="2019" name="Genome Announc.">
        <title>Draft Genome Sequence of Pseudoalteromonas piscicida Strain 36Y ROTHPW, an Hypersaline Seawater Isolate from the South Coast of Sonora, Mexico.</title>
        <authorList>
            <person name="Sanchez-Diaz R."/>
            <person name="Molina-Garza Z.J."/>
            <person name="Cruz-Suarez L.E."/>
            <person name="Selvin J."/>
            <person name="Kiran G.S."/>
            <person name="Ibarra-Gamez J.C."/>
            <person name="Gomez-Gil B."/>
            <person name="Galaviz-Silva L."/>
        </authorList>
    </citation>
    <scope>NUCLEOTIDE SEQUENCE [LARGE SCALE GENOMIC DNA]</scope>
    <source>
        <strain evidence="3">36Y_RITHPW</strain>
    </source>
</reference>
<accession>A0A2A5JM05</accession>
<feature type="transmembrane region" description="Helical" evidence="1">
    <location>
        <begin position="39"/>
        <end position="61"/>
    </location>
</feature>
<name>A0A2A5JM05_PSEO7</name>
<proteinExistence type="predicted"/>
<feature type="transmembrane region" description="Helical" evidence="1">
    <location>
        <begin position="6"/>
        <end position="27"/>
    </location>
</feature>
<dbReference type="AlphaFoldDB" id="A0A2A5JM05"/>
<evidence type="ECO:0000256" key="1">
    <source>
        <dbReference type="SAM" id="Phobius"/>
    </source>
</evidence>
<gene>
    <name evidence="2" type="ORF">CEX98_17720</name>
</gene>
<keyword evidence="1" id="KW-0472">Membrane</keyword>
<keyword evidence="3" id="KW-1185">Reference proteome</keyword>
<protein>
    <recommendedName>
        <fullName evidence="4">Phage abortive infection protein</fullName>
    </recommendedName>
</protein>
<evidence type="ECO:0008006" key="4">
    <source>
        <dbReference type="Google" id="ProtNLM"/>
    </source>
</evidence>
<organism evidence="2 3">
    <name type="scientific">Pseudoalteromonas piscicida</name>
    <dbReference type="NCBI Taxonomy" id="43662"/>
    <lineage>
        <taxon>Bacteria</taxon>
        <taxon>Pseudomonadati</taxon>
        <taxon>Pseudomonadota</taxon>
        <taxon>Gammaproteobacteria</taxon>
        <taxon>Alteromonadales</taxon>
        <taxon>Pseudoalteromonadaceae</taxon>
        <taxon>Pseudoalteromonas</taxon>
    </lineage>
</organism>
<evidence type="ECO:0000313" key="3">
    <source>
        <dbReference type="Proteomes" id="UP000228621"/>
    </source>
</evidence>
<dbReference type="EMBL" id="NKHF01000084">
    <property type="protein sequence ID" value="PCK30460.1"/>
    <property type="molecule type" value="Genomic_DNA"/>
</dbReference>
<evidence type="ECO:0000313" key="2">
    <source>
        <dbReference type="EMBL" id="PCK30460.1"/>
    </source>
</evidence>